<accession>A0A7J7CXN6</accession>
<name>A0A7J7CXN6_TRIWF</name>
<protein>
    <submittedName>
        <fullName evidence="2">Lysine-specific demethylase 8</fullName>
    </submittedName>
</protein>
<evidence type="ECO:0000256" key="1">
    <source>
        <dbReference type="SAM" id="MobiDB-lite"/>
    </source>
</evidence>
<reference evidence="2 3" key="1">
    <citation type="journal article" date="2020" name="Nat. Commun.">
        <title>Genome of Tripterygium wilfordii and identification of cytochrome P450 involved in triptolide biosynthesis.</title>
        <authorList>
            <person name="Tu L."/>
            <person name="Su P."/>
            <person name="Zhang Z."/>
            <person name="Gao L."/>
            <person name="Wang J."/>
            <person name="Hu T."/>
            <person name="Zhou J."/>
            <person name="Zhang Y."/>
            <person name="Zhao Y."/>
            <person name="Liu Y."/>
            <person name="Song Y."/>
            <person name="Tong Y."/>
            <person name="Lu Y."/>
            <person name="Yang J."/>
            <person name="Xu C."/>
            <person name="Jia M."/>
            <person name="Peters R.J."/>
            <person name="Huang L."/>
            <person name="Gao W."/>
        </authorList>
    </citation>
    <scope>NUCLEOTIDE SEQUENCE [LARGE SCALE GENOMIC DNA]</scope>
    <source>
        <strain evidence="3">cv. XIE 37</strain>
        <tissue evidence="2">Leaf</tissue>
    </source>
</reference>
<proteinExistence type="predicted"/>
<dbReference type="InParanoid" id="A0A7J7CXN6"/>
<dbReference type="GO" id="GO:0008168">
    <property type="term" value="F:methyltransferase activity"/>
    <property type="evidence" value="ECO:0007669"/>
    <property type="project" value="UniProtKB-KW"/>
</dbReference>
<gene>
    <name evidence="2" type="ORF">HS088_TW12G00061</name>
</gene>
<keyword evidence="2" id="KW-0489">Methyltransferase</keyword>
<keyword evidence="3" id="KW-1185">Reference proteome</keyword>
<sequence length="319" mass="36097">MTVFVGCVKEWKAFSRWNPSHGSLDYLQELVRSSIVEAMMSRSAPVFYGDLRSDERKNSPGVCLGSEKHQPPTSGTEQECLLSGDVPEQIYLAQNEVLHKTYSTCWARLNRHTSEPATNGQAGHSCDSDHACDGMDLERKDKQQTVTFHQLECCAIQSVHELVSLVLDRVDVADQKQSSCSATKDSVARAGYECIKINSYNLEDDPLAKILWNLEPPTFQNVILDLANNFPRTLETFILHLLSPVGAEVLTRKFDEMDQQTTEEDRNKFYQIFYGSFDDQFAAMEAILNGKESFERQVFKNVLDKYLGEQCDVQNSKAE</sequence>
<evidence type="ECO:0000313" key="3">
    <source>
        <dbReference type="Proteomes" id="UP000593562"/>
    </source>
</evidence>
<evidence type="ECO:0000313" key="2">
    <source>
        <dbReference type="EMBL" id="KAF5738867.1"/>
    </source>
</evidence>
<dbReference type="Proteomes" id="UP000593562">
    <property type="component" value="Unassembled WGS sequence"/>
</dbReference>
<dbReference type="EMBL" id="JAAARO010000012">
    <property type="protein sequence ID" value="KAF5738867.1"/>
    <property type="molecule type" value="Genomic_DNA"/>
</dbReference>
<organism evidence="2 3">
    <name type="scientific">Tripterygium wilfordii</name>
    <name type="common">Thunder God vine</name>
    <dbReference type="NCBI Taxonomy" id="458696"/>
    <lineage>
        <taxon>Eukaryota</taxon>
        <taxon>Viridiplantae</taxon>
        <taxon>Streptophyta</taxon>
        <taxon>Embryophyta</taxon>
        <taxon>Tracheophyta</taxon>
        <taxon>Spermatophyta</taxon>
        <taxon>Magnoliopsida</taxon>
        <taxon>eudicotyledons</taxon>
        <taxon>Gunneridae</taxon>
        <taxon>Pentapetalae</taxon>
        <taxon>rosids</taxon>
        <taxon>fabids</taxon>
        <taxon>Celastrales</taxon>
        <taxon>Celastraceae</taxon>
        <taxon>Tripterygium</taxon>
    </lineage>
</organism>
<dbReference type="AlphaFoldDB" id="A0A7J7CXN6"/>
<feature type="region of interest" description="Disordered" evidence="1">
    <location>
        <begin position="58"/>
        <end position="79"/>
    </location>
</feature>
<comment type="caution">
    <text evidence="2">The sequence shown here is derived from an EMBL/GenBank/DDBJ whole genome shotgun (WGS) entry which is preliminary data.</text>
</comment>
<dbReference type="GO" id="GO:0032259">
    <property type="term" value="P:methylation"/>
    <property type="evidence" value="ECO:0007669"/>
    <property type="project" value="UniProtKB-KW"/>
</dbReference>
<keyword evidence="2" id="KW-0808">Transferase</keyword>